<dbReference type="PANTHER" id="PTHR46070:SF1">
    <property type="entry name" value="PINSTRIPE, ISOFORM A"/>
    <property type="match status" value="1"/>
</dbReference>
<dbReference type="InterPro" id="IPR037516">
    <property type="entry name" value="Tripartite_DENN"/>
</dbReference>
<reference evidence="3" key="1">
    <citation type="submission" date="2020-04" db="EMBL/GenBank/DDBJ databases">
        <authorList>
            <person name="Alioto T."/>
            <person name="Alioto T."/>
            <person name="Gomez Garrido J."/>
        </authorList>
    </citation>
    <scope>NUCLEOTIDE SEQUENCE</scope>
    <source>
        <strain evidence="3">A484AB</strain>
    </source>
</reference>
<dbReference type="InterPro" id="IPR001194">
    <property type="entry name" value="cDENN_dom"/>
</dbReference>
<dbReference type="Gene3D" id="3.40.50.11500">
    <property type="match status" value="1"/>
</dbReference>
<dbReference type="Proteomes" id="UP001152795">
    <property type="component" value="Unassembled WGS sequence"/>
</dbReference>
<sequence length="566" mass="62899">MLVSESITSLVFPYVWQHVYVPILPASLLHFLEAPVPFVMGLYCKDTDDIDALLPSKSSLCCLDINNRVLTVPEELPELPYAEELAQELSEVLAKYNKKANGTLPSSGRSSPSQIPRKKASDVRLTARKSVKKIDAIKAGLSHLKTSNSTSDLSMSEGINPRLASLEKVAQKTGIQINVSADTKEKSSADRELDANHVEDALKGLGAKELRQLEFNLEIREILVNWFTQVFLYYESFVIHPLDNQDMEQWIQNREQMENFDKAAFLSDQPATFLPFLAPFIETQMFASFIDTKLIGWWSEPDSKLAVFDQRILQMKYKLGIVRSHSYERCQSVKSACKYWGCGVMVVMVMMMVMMMMMMMMMVVMIMVIRSHSYERCQSVKSACKCWGCGVMMVMVMMMVMMMMMMVVTIMVIRSHSYERCQSVKSACKCWGCGVMMVMVMMRVMMRVVLMMMVVVLLIMMMMVMMVVDDGNGGDNGDDDDHDDDDDDDDDGGGGGGDDDDHDDDDGDDGDGDDDGGDDGGDDGSGGDDGGDNGDDGDDDGGGDDGDDDDGDGDDDDYDDDGDDGR</sequence>
<dbReference type="SMART" id="SM00801">
    <property type="entry name" value="dDENN"/>
    <property type="match status" value="1"/>
</dbReference>
<feature type="transmembrane region" description="Helical" evidence="2">
    <location>
        <begin position="444"/>
        <end position="468"/>
    </location>
</feature>
<keyword evidence="2" id="KW-1133">Transmembrane helix</keyword>
<evidence type="ECO:0000256" key="1">
    <source>
        <dbReference type="SAM" id="MobiDB-lite"/>
    </source>
</evidence>
<evidence type="ECO:0000313" key="4">
    <source>
        <dbReference type="Proteomes" id="UP001152795"/>
    </source>
</evidence>
<organism evidence="3 4">
    <name type="scientific">Paramuricea clavata</name>
    <name type="common">Red gorgonian</name>
    <name type="synonym">Violescent sea-whip</name>
    <dbReference type="NCBI Taxonomy" id="317549"/>
    <lineage>
        <taxon>Eukaryota</taxon>
        <taxon>Metazoa</taxon>
        <taxon>Cnidaria</taxon>
        <taxon>Anthozoa</taxon>
        <taxon>Octocorallia</taxon>
        <taxon>Malacalcyonacea</taxon>
        <taxon>Plexauridae</taxon>
        <taxon>Paramuricea</taxon>
    </lineage>
</organism>
<gene>
    <name evidence="3" type="ORF">PACLA_8A077059</name>
</gene>
<dbReference type="PROSITE" id="PS50211">
    <property type="entry name" value="DENN"/>
    <property type="match status" value="1"/>
</dbReference>
<feature type="compositionally biased region" description="Polar residues" evidence="1">
    <location>
        <begin position="103"/>
        <end position="114"/>
    </location>
</feature>
<evidence type="ECO:0000313" key="3">
    <source>
        <dbReference type="EMBL" id="CAB4045057.1"/>
    </source>
</evidence>
<feature type="compositionally biased region" description="Acidic residues" evidence="1">
    <location>
        <begin position="476"/>
        <end position="566"/>
    </location>
</feature>
<protein>
    <submittedName>
        <fullName evidence="3">DENN domain-containing 5B</fullName>
    </submittedName>
</protein>
<proteinExistence type="predicted"/>
<keyword evidence="2" id="KW-0812">Transmembrane</keyword>
<feature type="region of interest" description="Disordered" evidence="1">
    <location>
        <begin position="474"/>
        <end position="566"/>
    </location>
</feature>
<feature type="transmembrane region" description="Helical" evidence="2">
    <location>
        <begin position="344"/>
        <end position="369"/>
    </location>
</feature>
<dbReference type="OrthoDB" id="6019893at2759"/>
<dbReference type="Pfam" id="PF02141">
    <property type="entry name" value="DENN"/>
    <property type="match status" value="1"/>
</dbReference>
<feature type="region of interest" description="Disordered" evidence="1">
    <location>
        <begin position="100"/>
        <end position="124"/>
    </location>
</feature>
<dbReference type="GO" id="GO:0005085">
    <property type="term" value="F:guanyl-nucleotide exchange factor activity"/>
    <property type="evidence" value="ECO:0007669"/>
    <property type="project" value="InterPro"/>
</dbReference>
<dbReference type="AlphaFoldDB" id="A0A6S7KJ75"/>
<keyword evidence="2" id="KW-0472">Membrane</keyword>
<evidence type="ECO:0000256" key="2">
    <source>
        <dbReference type="SAM" id="Phobius"/>
    </source>
</evidence>
<dbReference type="InterPro" id="IPR005112">
    <property type="entry name" value="dDENN_dom"/>
</dbReference>
<dbReference type="PANTHER" id="PTHR46070">
    <property type="entry name" value="PINSTRIPE, ISOFORM A"/>
    <property type="match status" value="1"/>
</dbReference>
<accession>A0A6S7KJ75</accession>
<dbReference type="GO" id="GO:0031267">
    <property type="term" value="F:small GTPase binding"/>
    <property type="evidence" value="ECO:0007669"/>
    <property type="project" value="InterPro"/>
</dbReference>
<name>A0A6S7KJ75_PARCT</name>
<dbReference type="EMBL" id="CACRXK020037456">
    <property type="protein sequence ID" value="CAB4045057.1"/>
    <property type="molecule type" value="Genomic_DNA"/>
</dbReference>
<dbReference type="Pfam" id="PF03455">
    <property type="entry name" value="dDENN"/>
    <property type="match status" value="1"/>
</dbReference>
<comment type="caution">
    <text evidence="3">The sequence shown here is derived from an EMBL/GenBank/DDBJ whole genome shotgun (WGS) entry which is preliminary data.</text>
</comment>
<dbReference type="InterPro" id="IPR047278">
    <property type="entry name" value="DEN5A/B"/>
</dbReference>
<dbReference type="InterPro" id="IPR043153">
    <property type="entry name" value="DENN_C"/>
</dbReference>
<feature type="transmembrane region" description="Helical" evidence="2">
    <location>
        <begin position="390"/>
        <end position="413"/>
    </location>
</feature>
<keyword evidence="4" id="KW-1185">Reference proteome</keyword>